<proteinExistence type="predicted"/>
<dbReference type="AlphaFoldDB" id="A0AAX4PGZ9"/>
<keyword evidence="1" id="KW-1133">Transmembrane helix</keyword>
<sequence length="317" mass="35017">MVPRAVDTTAITAMAHGMLREVHASGFAPLIVEPTFAPRRILSELGSAYPRDVVGLGLAATIFGGWLTTLPLMFAQPEAALPNLFAGLGLAPGPLAAALPAASAVLVMAFRTWITTGVFVTVHDAIHGQVAPSFPRVNHLVGSVCAFCYASFSYKLLYRDHNKHHANPTAVDDPDYHEGGLKRWLLGFLAHYSTFWQLFWESFQFWSFVAVGQRLMGIPFGHMTARVALVWALPSLLSGLQLFYFGTYLPHRNSPSSKHHARSNDWPWVVSLVTCFHFGCCHEEHHAFPSVAWWELPTVRAQRKGLEGQVRAKCTSN</sequence>
<evidence type="ECO:0000256" key="1">
    <source>
        <dbReference type="SAM" id="Phobius"/>
    </source>
</evidence>
<evidence type="ECO:0000313" key="3">
    <source>
        <dbReference type="EMBL" id="WZN65237.1"/>
    </source>
</evidence>
<gene>
    <name evidence="3" type="ORF">HKI87_11g67940</name>
</gene>
<keyword evidence="1" id="KW-0472">Membrane</keyword>
<feature type="domain" description="C2H2-type" evidence="2">
    <location>
        <begin position="145"/>
        <end position="165"/>
    </location>
</feature>
<dbReference type="Pfam" id="PF00487">
    <property type="entry name" value="FA_desaturase"/>
    <property type="match status" value="1"/>
</dbReference>
<protein>
    <submittedName>
        <fullName evidence="3">Beta-carotene ketolase/oxygenase CrtW</fullName>
    </submittedName>
</protein>
<dbReference type="PROSITE" id="PS00028">
    <property type="entry name" value="ZINC_FINGER_C2H2_1"/>
    <property type="match status" value="1"/>
</dbReference>
<evidence type="ECO:0000313" key="4">
    <source>
        <dbReference type="Proteomes" id="UP001472866"/>
    </source>
</evidence>
<dbReference type="GO" id="GO:0006629">
    <property type="term" value="P:lipid metabolic process"/>
    <property type="evidence" value="ECO:0007669"/>
    <property type="project" value="InterPro"/>
</dbReference>
<feature type="transmembrane region" description="Helical" evidence="1">
    <location>
        <begin position="53"/>
        <end position="72"/>
    </location>
</feature>
<organism evidence="3 4">
    <name type="scientific">Chloropicon roscoffensis</name>
    <dbReference type="NCBI Taxonomy" id="1461544"/>
    <lineage>
        <taxon>Eukaryota</taxon>
        <taxon>Viridiplantae</taxon>
        <taxon>Chlorophyta</taxon>
        <taxon>Chloropicophyceae</taxon>
        <taxon>Chloropicales</taxon>
        <taxon>Chloropicaceae</taxon>
        <taxon>Chloropicon</taxon>
    </lineage>
</organism>
<feature type="transmembrane region" description="Helical" evidence="1">
    <location>
        <begin position="84"/>
        <end position="110"/>
    </location>
</feature>
<name>A0AAX4PGZ9_9CHLO</name>
<dbReference type="InterPro" id="IPR005804">
    <property type="entry name" value="FA_desaturase_dom"/>
</dbReference>
<evidence type="ECO:0000259" key="2">
    <source>
        <dbReference type="PROSITE" id="PS00028"/>
    </source>
</evidence>
<dbReference type="EMBL" id="CP151511">
    <property type="protein sequence ID" value="WZN65237.1"/>
    <property type="molecule type" value="Genomic_DNA"/>
</dbReference>
<accession>A0AAX4PGZ9</accession>
<keyword evidence="4" id="KW-1185">Reference proteome</keyword>
<dbReference type="Proteomes" id="UP001472866">
    <property type="component" value="Chromosome 11"/>
</dbReference>
<reference evidence="3 4" key="1">
    <citation type="submission" date="2024-03" db="EMBL/GenBank/DDBJ databases">
        <title>Complete genome sequence of the green alga Chloropicon roscoffensis RCC1871.</title>
        <authorList>
            <person name="Lemieux C."/>
            <person name="Pombert J.-F."/>
            <person name="Otis C."/>
            <person name="Turmel M."/>
        </authorList>
    </citation>
    <scope>NUCLEOTIDE SEQUENCE [LARGE SCALE GENOMIC DNA]</scope>
    <source>
        <strain evidence="3 4">RCC1871</strain>
    </source>
</reference>
<dbReference type="InterPro" id="IPR013087">
    <property type="entry name" value="Znf_C2H2_type"/>
</dbReference>
<feature type="transmembrane region" description="Helical" evidence="1">
    <location>
        <begin position="228"/>
        <end position="249"/>
    </location>
</feature>
<keyword evidence="1" id="KW-0812">Transmembrane</keyword>